<feature type="signal peptide" evidence="1">
    <location>
        <begin position="1"/>
        <end position="24"/>
    </location>
</feature>
<proteinExistence type="predicted"/>
<reference evidence="3" key="1">
    <citation type="journal article" date="2010" name="Nature">
        <title>The Amphimedon queenslandica genome and the evolution of animal complexity.</title>
        <authorList>
            <person name="Srivastava M."/>
            <person name="Simakov O."/>
            <person name="Chapman J."/>
            <person name="Fahey B."/>
            <person name="Gauthier M.E."/>
            <person name="Mitros T."/>
            <person name="Richards G.S."/>
            <person name="Conaco C."/>
            <person name="Dacre M."/>
            <person name="Hellsten U."/>
            <person name="Larroux C."/>
            <person name="Putnam N.H."/>
            <person name="Stanke M."/>
            <person name="Adamska M."/>
            <person name="Darling A."/>
            <person name="Degnan S.M."/>
            <person name="Oakley T.H."/>
            <person name="Plachetzki D.C."/>
            <person name="Zhai Y."/>
            <person name="Adamski M."/>
            <person name="Calcino A."/>
            <person name="Cummins S.F."/>
            <person name="Goodstein D.M."/>
            <person name="Harris C."/>
            <person name="Jackson D.J."/>
            <person name="Leys S.P."/>
            <person name="Shu S."/>
            <person name="Woodcroft B.J."/>
            <person name="Vervoort M."/>
            <person name="Kosik K.S."/>
            <person name="Manning G."/>
            <person name="Degnan B.M."/>
            <person name="Rokhsar D.S."/>
        </authorList>
    </citation>
    <scope>NUCLEOTIDE SEQUENCE [LARGE SCALE GENOMIC DNA]</scope>
</reference>
<dbReference type="RefSeq" id="XP_019858286.1">
    <property type="nucleotide sequence ID" value="XM_020002727.1"/>
</dbReference>
<dbReference type="GeneID" id="109586528"/>
<dbReference type="Proteomes" id="UP000007879">
    <property type="component" value="Unassembled WGS sequence"/>
</dbReference>
<feature type="chain" id="PRO_5042912777" evidence="1">
    <location>
        <begin position="25"/>
        <end position="135"/>
    </location>
</feature>
<protein>
    <submittedName>
        <fullName evidence="2">Uncharacterized protein</fullName>
    </submittedName>
</protein>
<keyword evidence="3" id="KW-1185">Reference proteome</keyword>
<evidence type="ECO:0000256" key="1">
    <source>
        <dbReference type="SAM" id="SignalP"/>
    </source>
</evidence>
<dbReference type="EnsemblMetazoa" id="XM_020002727.1">
    <property type="protein sequence ID" value="XP_019858286.1"/>
    <property type="gene ID" value="LOC109586528"/>
</dbReference>
<sequence>MGSPFYCLLVLSVLLFTVVEKAGCEYDTDYGSSDTETKYGTYSGTSSISRRKSSRYNLSLYKYIKFNYFDAVAFLFLYRQQENNENDGNNGGNNGGQNVPVSVYVYVVVIGTAYKLHQWYKNWEKSTRTFFGYDY</sequence>
<dbReference type="AlphaFoldDB" id="A0AAN0JN95"/>
<accession>A0AAN0JN95</accession>
<evidence type="ECO:0000313" key="3">
    <source>
        <dbReference type="Proteomes" id="UP000007879"/>
    </source>
</evidence>
<dbReference type="KEGG" id="aqu:109586528"/>
<evidence type="ECO:0000313" key="2">
    <source>
        <dbReference type="EnsemblMetazoa" id="XP_019858286.1"/>
    </source>
</evidence>
<reference evidence="2" key="2">
    <citation type="submission" date="2024-06" db="UniProtKB">
        <authorList>
            <consortium name="EnsemblMetazoa"/>
        </authorList>
    </citation>
    <scope>IDENTIFICATION</scope>
</reference>
<name>A0AAN0JN95_AMPQE</name>
<organism evidence="2 3">
    <name type="scientific">Amphimedon queenslandica</name>
    <name type="common">Sponge</name>
    <dbReference type="NCBI Taxonomy" id="400682"/>
    <lineage>
        <taxon>Eukaryota</taxon>
        <taxon>Metazoa</taxon>
        <taxon>Porifera</taxon>
        <taxon>Demospongiae</taxon>
        <taxon>Heteroscleromorpha</taxon>
        <taxon>Haplosclerida</taxon>
        <taxon>Niphatidae</taxon>
        <taxon>Amphimedon</taxon>
    </lineage>
</organism>
<keyword evidence="1" id="KW-0732">Signal</keyword>